<evidence type="ECO:0000313" key="1">
    <source>
        <dbReference type="EMBL" id="EKN21667.1"/>
    </source>
</evidence>
<sequence>MPVRSSDLKSTAFYSCIDHRGGNDRIIKYKAYPLPNSLFCSICPDFLFLLIYTSRYNSETIIIRNKF</sequence>
<evidence type="ECO:0000313" key="2">
    <source>
        <dbReference type="Proteomes" id="UP000006262"/>
    </source>
</evidence>
<dbReference type="AlphaFoldDB" id="A0AAD2TM86"/>
<reference evidence="1 2" key="1">
    <citation type="submission" date="2012-02" db="EMBL/GenBank/DDBJ databases">
        <title>The Genome Sequence of Parabacteroides distasonis CL09T03C24.</title>
        <authorList>
            <consortium name="The Broad Institute Genome Sequencing Platform"/>
            <person name="Earl A."/>
            <person name="Ward D."/>
            <person name="Feldgarden M."/>
            <person name="Gevers D."/>
            <person name="Zitomersky N.L."/>
            <person name="Coyne M.J."/>
            <person name="Comstock L.E."/>
            <person name="Young S.K."/>
            <person name="Zeng Q."/>
            <person name="Gargeya S."/>
            <person name="Fitzgerald M."/>
            <person name="Haas B."/>
            <person name="Abouelleil A."/>
            <person name="Alvarado L."/>
            <person name="Arachchi H.M."/>
            <person name="Berlin A."/>
            <person name="Chapman S.B."/>
            <person name="Gearin G."/>
            <person name="Goldberg J."/>
            <person name="Griggs A."/>
            <person name="Gujja S."/>
            <person name="Hansen M."/>
            <person name="Heiman D."/>
            <person name="Howarth C."/>
            <person name="Larimer J."/>
            <person name="Lui A."/>
            <person name="MacDonald P.J.P."/>
            <person name="McCowen C."/>
            <person name="Montmayeur A."/>
            <person name="Murphy C."/>
            <person name="Neiman D."/>
            <person name="Pearson M."/>
            <person name="Priest M."/>
            <person name="Roberts A."/>
            <person name="Saif S."/>
            <person name="Shea T."/>
            <person name="Sisk P."/>
            <person name="Stolte C."/>
            <person name="Sykes S."/>
            <person name="Wortman J."/>
            <person name="Nusbaum C."/>
            <person name="Birren B."/>
        </authorList>
    </citation>
    <scope>NUCLEOTIDE SEQUENCE [LARGE SCALE GENOMIC DNA]</scope>
    <source>
        <strain evidence="1 2">CL09T03C24</strain>
    </source>
</reference>
<proteinExistence type="predicted"/>
<accession>A0AAD2TM86</accession>
<dbReference type="Proteomes" id="UP000006262">
    <property type="component" value="Unassembled WGS sequence"/>
</dbReference>
<gene>
    <name evidence="1" type="ORF">HMPREF1059_03629</name>
</gene>
<name>A0AAD2TM86_PARDI</name>
<comment type="caution">
    <text evidence="1">The sequence shown here is derived from an EMBL/GenBank/DDBJ whole genome shotgun (WGS) entry which is preliminary data.</text>
</comment>
<protein>
    <submittedName>
        <fullName evidence="1">Uncharacterized protein</fullName>
    </submittedName>
</protein>
<organism evidence="1 2">
    <name type="scientific">Parabacteroides distasonis CL09T03C24</name>
    <dbReference type="NCBI Taxonomy" id="999417"/>
    <lineage>
        <taxon>Bacteria</taxon>
        <taxon>Pseudomonadati</taxon>
        <taxon>Bacteroidota</taxon>
        <taxon>Bacteroidia</taxon>
        <taxon>Bacteroidales</taxon>
        <taxon>Tannerellaceae</taxon>
        <taxon>Parabacteroides</taxon>
    </lineage>
</organism>
<dbReference type="EMBL" id="AGZN01000039">
    <property type="protein sequence ID" value="EKN21667.1"/>
    <property type="molecule type" value="Genomic_DNA"/>
</dbReference>